<accession>A0A644XXQ6</accession>
<gene>
    <name evidence="1" type="ORF">SDC9_67414</name>
</gene>
<sequence>MQKLQENIHRNRTDKQNKNCTADQLKNRVAERLVTHPLEQVNLFIGHHSVLANDLLAPLNGNDNGKDRACRLFPKSQCLHFLIANIRFNEQGECVHHQMRLESLIDDLIPIQPGSERVKQGIGGHDRLNSQGLRRYMPSHGNGIGKQELVVTLFFDCLNLTMRIETRFQNLMTGLLECLQQKELVL</sequence>
<protein>
    <submittedName>
        <fullName evidence="1">Uncharacterized protein</fullName>
    </submittedName>
</protein>
<dbReference type="AlphaFoldDB" id="A0A644XXQ6"/>
<reference evidence="1" key="1">
    <citation type="submission" date="2019-08" db="EMBL/GenBank/DDBJ databases">
        <authorList>
            <person name="Kucharzyk K."/>
            <person name="Murdoch R.W."/>
            <person name="Higgins S."/>
            <person name="Loffler F."/>
        </authorList>
    </citation>
    <scope>NUCLEOTIDE SEQUENCE</scope>
</reference>
<organism evidence="1">
    <name type="scientific">bioreactor metagenome</name>
    <dbReference type="NCBI Taxonomy" id="1076179"/>
    <lineage>
        <taxon>unclassified sequences</taxon>
        <taxon>metagenomes</taxon>
        <taxon>ecological metagenomes</taxon>
    </lineage>
</organism>
<dbReference type="EMBL" id="VSSQ01003495">
    <property type="protein sequence ID" value="MPM20975.1"/>
    <property type="molecule type" value="Genomic_DNA"/>
</dbReference>
<evidence type="ECO:0000313" key="1">
    <source>
        <dbReference type="EMBL" id="MPM20975.1"/>
    </source>
</evidence>
<proteinExistence type="predicted"/>
<comment type="caution">
    <text evidence="1">The sequence shown here is derived from an EMBL/GenBank/DDBJ whole genome shotgun (WGS) entry which is preliminary data.</text>
</comment>
<name>A0A644XXQ6_9ZZZZ</name>